<dbReference type="PROSITE" id="PS51186">
    <property type="entry name" value="GNAT"/>
    <property type="match status" value="1"/>
</dbReference>
<dbReference type="PANTHER" id="PTHR43877">
    <property type="entry name" value="AMINOALKYLPHOSPHONATE N-ACETYLTRANSFERASE-RELATED-RELATED"/>
    <property type="match status" value="1"/>
</dbReference>
<evidence type="ECO:0000313" key="5">
    <source>
        <dbReference type="Proteomes" id="UP000051679"/>
    </source>
</evidence>
<proteinExistence type="predicted"/>
<reference evidence="4 5" key="1">
    <citation type="journal article" date="2015" name="Genome Announc.">
        <title>Expanding the biotechnology potential of lactobacilli through comparative genomics of 213 strains and associated genera.</title>
        <authorList>
            <person name="Sun Z."/>
            <person name="Harris H.M."/>
            <person name="McCann A."/>
            <person name="Guo C."/>
            <person name="Argimon S."/>
            <person name="Zhang W."/>
            <person name="Yang X."/>
            <person name="Jeffery I.B."/>
            <person name="Cooney J.C."/>
            <person name="Kagawa T.F."/>
            <person name="Liu W."/>
            <person name="Song Y."/>
            <person name="Salvetti E."/>
            <person name="Wrobel A."/>
            <person name="Rasinkangas P."/>
            <person name="Parkhill J."/>
            <person name="Rea M.C."/>
            <person name="O'Sullivan O."/>
            <person name="Ritari J."/>
            <person name="Douillard F.P."/>
            <person name="Paul Ross R."/>
            <person name="Yang R."/>
            <person name="Briner A.E."/>
            <person name="Felis G.E."/>
            <person name="de Vos W.M."/>
            <person name="Barrangou R."/>
            <person name="Klaenhammer T.R."/>
            <person name="Caufield P.W."/>
            <person name="Cui Y."/>
            <person name="Zhang H."/>
            <person name="O'Toole P.W."/>
        </authorList>
    </citation>
    <scope>NUCLEOTIDE SEQUENCE [LARGE SCALE GENOMIC DNA]</scope>
    <source>
        <strain evidence="4 5">DSM 20505</strain>
    </source>
</reference>
<dbReference type="GO" id="GO:0016747">
    <property type="term" value="F:acyltransferase activity, transferring groups other than amino-acyl groups"/>
    <property type="evidence" value="ECO:0007669"/>
    <property type="project" value="InterPro"/>
</dbReference>
<accession>A0A0R1ZKK3</accession>
<keyword evidence="2" id="KW-0012">Acyltransferase</keyword>
<evidence type="ECO:0000259" key="3">
    <source>
        <dbReference type="PROSITE" id="PS51186"/>
    </source>
</evidence>
<dbReference type="InterPro" id="IPR016181">
    <property type="entry name" value="Acyl_CoA_acyltransferase"/>
</dbReference>
<keyword evidence="1 4" id="KW-0808">Transferase</keyword>
<dbReference type="STRING" id="1291052.FC18_GL001284"/>
<dbReference type="SUPFAM" id="SSF55729">
    <property type="entry name" value="Acyl-CoA N-acyltransferases (Nat)"/>
    <property type="match status" value="1"/>
</dbReference>
<dbReference type="InterPro" id="IPR000182">
    <property type="entry name" value="GNAT_dom"/>
</dbReference>
<comment type="caution">
    <text evidence="4">The sequence shown here is derived from an EMBL/GenBank/DDBJ whole genome shotgun (WGS) entry which is preliminary data.</text>
</comment>
<evidence type="ECO:0000256" key="1">
    <source>
        <dbReference type="ARBA" id="ARBA00022679"/>
    </source>
</evidence>
<dbReference type="AlphaFoldDB" id="A0A0R1ZKK3"/>
<dbReference type="OrthoDB" id="9796381at2"/>
<sequence>MAAIYMRQAVQADIPAIMTIIEGAKKQLKQAGSPQWQDGYPNADVLAQDLVNESLHVLIVDGKIAGTVSLVVGVEPTYAVIDGAGWRKPDAPYATIHRIAISRDYAGLHLGKLFISNIISHAYAHGVHNLRIDTYKLNQAMQHVATGSGFDYRGVVYMDNGASGEHRDRLAYELNL</sequence>
<dbReference type="Pfam" id="PF00583">
    <property type="entry name" value="Acetyltransf_1"/>
    <property type="match status" value="1"/>
</dbReference>
<gene>
    <name evidence="4" type="ORF">FC18_GL001284</name>
</gene>
<name>A0A0R1ZKK3_9LACO</name>
<organism evidence="4 5">
    <name type="scientific">Lacticaseibacillus sharpeae JCM 1186 = DSM 20505</name>
    <dbReference type="NCBI Taxonomy" id="1291052"/>
    <lineage>
        <taxon>Bacteria</taxon>
        <taxon>Bacillati</taxon>
        <taxon>Bacillota</taxon>
        <taxon>Bacilli</taxon>
        <taxon>Lactobacillales</taxon>
        <taxon>Lactobacillaceae</taxon>
        <taxon>Lacticaseibacillus</taxon>
    </lineage>
</organism>
<dbReference type="CDD" id="cd04301">
    <property type="entry name" value="NAT_SF"/>
    <property type="match status" value="1"/>
</dbReference>
<dbReference type="Gene3D" id="3.40.630.30">
    <property type="match status" value="1"/>
</dbReference>
<dbReference type="Proteomes" id="UP000051679">
    <property type="component" value="Unassembled WGS sequence"/>
</dbReference>
<dbReference type="PANTHER" id="PTHR43877:SF2">
    <property type="entry name" value="AMINOALKYLPHOSPHONATE N-ACETYLTRANSFERASE-RELATED"/>
    <property type="match status" value="1"/>
</dbReference>
<dbReference type="RefSeq" id="WP_054680238.1">
    <property type="nucleotide sequence ID" value="NZ_AYYO01000021.1"/>
</dbReference>
<keyword evidence="5" id="KW-1185">Reference proteome</keyword>
<evidence type="ECO:0000313" key="4">
    <source>
        <dbReference type="EMBL" id="KRM55495.1"/>
    </source>
</evidence>
<dbReference type="InterPro" id="IPR050832">
    <property type="entry name" value="Bact_Acetyltransf"/>
</dbReference>
<dbReference type="EMBL" id="AYYO01000021">
    <property type="protein sequence ID" value="KRM55495.1"/>
    <property type="molecule type" value="Genomic_DNA"/>
</dbReference>
<feature type="domain" description="N-acetyltransferase" evidence="3">
    <location>
        <begin position="4"/>
        <end position="176"/>
    </location>
</feature>
<evidence type="ECO:0000256" key="2">
    <source>
        <dbReference type="ARBA" id="ARBA00023315"/>
    </source>
</evidence>
<protein>
    <submittedName>
        <fullName evidence="4">Acetyltransferase</fullName>
    </submittedName>
</protein>
<dbReference type="PATRIC" id="fig|1291052.5.peg.1301"/>